<evidence type="ECO:0000313" key="2">
    <source>
        <dbReference type="EMBL" id="SDL16385.1"/>
    </source>
</evidence>
<proteinExistence type="predicted"/>
<evidence type="ECO:0000313" key="3">
    <source>
        <dbReference type="Proteomes" id="UP000198701"/>
    </source>
</evidence>
<protein>
    <submittedName>
        <fullName evidence="2">Nicotinamide-nucleotide amidase/nicotinamide-nucleotide amidase</fullName>
    </submittedName>
</protein>
<evidence type="ECO:0000259" key="1">
    <source>
        <dbReference type="Pfam" id="PF02464"/>
    </source>
</evidence>
<dbReference type="EMBL" id="FNFU01000038">
    <property type="protein sequence ID" value="SDL16385.1"/>
    <property type="molecule type" value="Genomic_DNA"/>
</dbReference>
<dbReference type="InterPro" id="IPR036653">
    <property type="entry name" value="CinA-like_C"/>
</dbReference>
<dbReference type="AlphaFoldDB" id="A0A1G9HU77"/>
<reference evidence="2 3" key="1">
    <citation type="submission" date="2016-10" db="EMBL/GenBank/DDBJ databases">
        <authorList>
            <person name="de Groot N.N."/>
        </authorList>
    </citation>
    <scope>NUCLEOTIDE SEQUENCE [LARGE SCALE GENOMIC DNA]</scope>
    <source>
        <strain evidence="2 3">CGMCC 1.5382</strain>
    </source>
</reference>
<name>A0A1G9HU77_9MICO</name>
<feature type="domain" description="CinA C-terminal" evidence="1">
    <location>
        <begin position="15"/>
        <end position="157"/>
    </location>
</feature>
<gene>
    <name evidence="2" type="ORF">SAMN05216282_1386</name>
</gene>
<sequence>MDDHGHGTDHELAGVAKSVAAAVQGRNHTVVAAESVTAGNIARTLAAAPETSGWFRGSIVAYQTMMKRQVLGVAAERIITAQCAQEMAEGALRLTGADLVVAVTGVGGPEPEEGQPAGTVYICAGDKDHLRSFVHQFEGDPETVVHLATLHALQHLMGAALSLKSEAQRGRES</sequence>
<dbReference type="Pfam" id="PF02464">
    <property type="entry name" value="CinA"/>
    <property type="match status" value="1"/>
</dbReference>
<dbReference type="InterPro" id="IPR008136">
    <property type="entry name" value="CinA_C"/>
</dbReference>
<dbReference type="NCBIfam" id="TIGR00199">
    <property type="entry name" value="PncC_domain"/>
    <property type="match status" value="1"/>
</dbReference>
<dbReference type="SUPFAM" id="SSF142433">
    <property type="entry name" value="CinA-like"/>
    <property type="match status" value="1"/>
</dbReference>
<dbReference type="Gene3D" id="3.90.950.20">
    <property type="entry name" value="CinA-like"/>
    <property type="match status" value="1"/>
</dbReference>
<dbReference type="RefSeq" id="WP_092325357.1">
    <property type="nucleotide sequence ID" value="NZ_FNFU01000038.1"/>
</dbReference>
<keyword evidence="3" id="KW-1185">Reference proteome</keyword>
<organism evidence="2 3">
    <name type="scientific">Cryobacterium psychrotolerans</name>
    <dbReference type="NCBI Taxonomy" id="386301"/>
    <lineage>
        <taxon>Bacteria</taxon>
        <taxon>Bacillati</taxon>
        <taxon>Actinomycetota</taxon>
        <taxon>Actinomycetes</taxon>
        <taxon>Micrococcales</taxon>
        <taxon>Microbacteriaceae</taxon>
        <taxon>Cryobacterium</taxon>
    </lineage>
</organism>
<dbReference type="Proteomes" id="UP000198701">
    <property type="component" value="Unassembled WGS sequence"/>
</dbReference>
<dbReference type="STRING" id="386301.SAMN05216282_1386"/>
<dbReference type="OrthoDB" id="1253990at2"/>
<accession>A0A1G9HU77</accession>